<gene>
    <name evidence="3" type="ORF">PPENT_87.1.T0610046</name>
</gene>
<comment type="caution">
    <text evidence="3">The sequence shown here is derived from an EMBL/GenBank/DDBJ whole genome shotgun (WGS) entry which is preliminary data.</text>
</comment>
<dbReference type="AlphaFoldDB" id="A0A8S1VBP2"/>
<dbReference type="Proteomes" id="UP000689195">
    <property type="component" value="Unassembled WGS sequence"/>
</dbReference>
<protein>
    <submittedName>
        <fullName evidence="3">Uncharacterized protein</fullName>
    </submittedName>
</protein>
<evidence type="ECO:0000256" key="1">
    <source>
        <dbReference type="SAM" id="Coils"/>
    </source>
</evidence>
<keyword evidence="4" id="KW-1185">Reference proteome</keyword>
<sequence>MTSHTDHQLNFMQQIGNIKELQKSAPDQFSFLLRIGNKCQSTSLTNVFTGDPAIPVIGKYSRNQYHFLTVDVLIQMDLNLIEDGYYSQGCKVNLPDNVIKILHNIPEQIIHNKPPPKDNNKKGGKKQNKKQGKQKQQQEQQIQQQLQQQFDNEPQLVQQDQKEYEHDEEFQIILFHPLQFHKSHNIKFSWIISSLQNKKILEPMKQEPCLSYVNHNWVFEIINFEYTKKIIQHLPICVVDPKGVYEYPDPYKGLSFTGLRSEYMSVHLGPQGSLCFSPNNMKMMVDMKYPLISFWTVILQEDGMHQVNLHWVILHEMFSEMSHMIAKENKTIEQLIMNYRELSNEYKAECEQINKIFV</sequence>
<feature type="compositionally biased region" description="Low complexity" evidence="2">
    <location>
        <begin position="134"/>
        <end position="149"/>
    </location>
</feature>
<feature type="compositionally biased region" description="Basic residues" evidence="2">
    <location>
        <begin position="122"/>
        <end position="133"/>
    </location>
</feature>
<keyword evidence="1" id="KW-0175">Coiled coil</keyword>
<evidence type="ECO:0000256" key="2">
    <source>
        <dbReference type="SAM" id="MobiDB-lite"/>
    </source>
</evidence>
<dbReference type="OrthoDB" id="299597at2759"/>
<reference evidence="3" key="1">
    <citation type="submission" date="2021-01" db="EMBL/GenBank/DDBJ databases">
        <authorList>
            <consortium name="Genoscope - CEA"/>
            <person name="William W."/>
        </authorList>
    </citation>
    <scope>NUCLEOTIDE SEQUENCE</scope>
</reference>
<accession>A0A8S1VBP2</accession>
<feature type="region of interest" description="Disordered" evidence="2">
    <location>
        <begin position="107"/>
        <end position="149"/>
    </location>
</feature>
<proteinExistence type="predicted"/>
<name>A0A8S1VBP2_9CILI</name>
<evidence type="ECO:0000313" key="3">
    <source>
        <dbReference type="EMBL" id="CAD8174354.1"/>
    </source>
</evidence>
<organism evidence="3 4">
    <name type="scientific">Paramecium pentaurelia</name>
    <dbReference type="NCBI Taxonomy" id="43138"/>
    <lineage>
        <taxon>Eukaryota</taxon>
        <taxon>Sar</taxon>
        <taxon>Alveolata</taxon>
        <taxon>Ciliophora</taxon>
        <taxon>Intramacronucleata</taxon>
        <taxon>Oligohymenophorea</taxon>
        <taxon>Peniculida</taxon>
        <taxon>Parameciidae</taxon>
        <taxon>Paramecium</taxon>
    </lineage>
</organism>
<dbReference type="EMBL" id="CAJJDO010000061">
    <property type="protein sequence ID" value="CAD8174354.1"/>
    <property type="molecule type" value="Genomic_DNA"/>
</dbReference>
<evidence type="ECO:0000313" key="4">
    <source>
        <dbReference type="Proteomes" id="UP000689195"/>
    </source>
</evidence>
<feature type="coiled-coil region" evidence="1">
    <location>
        <begin position="325"/>
        <end position="352"/>
    </location>
</feature>